<dbReference type="Proteomes" id="UP000322667">
    <property type="component" value="Chromosome D03"/>
</dbReference>
<name>A0A5D2LMC0_GOSTO</name>
<dbReference type="EMBL" id="CM017625">
    <property type="protein sequence ID" value="TYH80509.1"/>
    <property type="molecule type" value="Genomic_DNA"/>
</dbReference>
<evidence type="ECO:0000313" key="1">
    <source>
        <dbReference type="EMBL" id="TYH80509.1"/>
    </source>
</evidence>
<accession>A0A5D2LMC0</accession>
<proteinExistence type="predicted"/>
<evidence type="ECO:0000313" key="2">
    <source>
        <dbReference type="Proteomes" id="UP000322667"/>
    </source>
</evidence>
<gene>
    <name evidence="1" type="ORF">ES332_D03G137000v1</name>
</gene>
<organism evidence="1 2">
    <name type="scientific">Gossypium tomentosum</name>
    <name type="common">Hawaiian cotton</name>
    <name type="synonym">Gossypium sandvicense</name>
    <dbReference type="NCBI Taxonomy" id="34277"/>
    <lineage>
        <taxon>Eukaryota</taxon>
        <taxon>Viridiplantae</taxon>
        <taxon>Streptophyta</taxon>
        <taxon>Embryophyta</taxon>
        <taxon>Tracheophyta</taxon>
        <taxon>Spermatophyta</taxon>
        <taxon>Magnoliopsida</taxon>
        <taxon>eudicotyledons</taxon>
        <taxon>Gunneridae</taxon>
        <taxon>Pentapetalae</taxon>
        <taxon>rosids</taxon>
        <taxon>malvids</taxon>
        <taxon>Malvales</taxon>
        <taxon>Malvaceae</taxon>
        <taxon>Malvoideae</taxon>
        <taxon>Gossypium</taxon>
    </lineage>
</organism>
<keyword evidence="2" id="KW-1185">Reference proteome</keyword>
<reference evidence="1 2" key="1">
    <citation type="submission" date="2019-07" db="EMBL/GenBank/DDBJ databases">
        <title>WGS assembly of Gossypium tomentosum.</title>
        <authorList>
            <person name="Chen Z.J."/>
            <person name="Sreedasyam A."/>
            <person name="Ando A."/>
            <person name="Song Q."/>
            <person name="De L."/>
            <person name="Hulse-Kemp A."/>
            <person name="Ding M."/>
            <person name="Ye W."/>
            <person name="Kirkbride R."/>
            <person name="Jenkins J."/>
            <person name="Plott C."/>
            <person name="Lovell J."/>
            <person name="Lin Y.-M."/>
            <person name="Vaughn R."/>
            <person name="Liu B."/>
            <person name="Li W."/>
            <person name="Simpson S."/>
            <person name="Scheffler B."/>
            <person name="Saski C."/>
            <person name="Grover C."/>
            <person name="Hu G."/>
            <person name="Conover J."/>
            <person name="Carlson J."/>
            <person name="Shu S."/>
            <person name="Boston L."/>
            <person name="Williams M."/>
            <person name="Peterson D."/>
            <person name="Mcgee K."/>
            <person name="Jones D."/>
            <person name="Wendel J."/>
            <person name="Stelly D."/>
            <person name="Grimwood J."/>
            <person name="Schmutz J."/>
        </authorList>
    </citation>
    <scope>NUCLEOTIDE SEQUENCE [LARGE SCALE GENOMIC DNA]</scope>
    <source>
        <strain evidence="1">7179.01</strain>
    </source>
</reference>
<protein>
    <submittedName>
        <fullName evidence="1">Uncharacterized protein</fullName>
    </submittedName>
</protein>
<sequence>MICSSNIFFNQYKMMTNTQQGGSIHEGSRFFFVQIVETKFKDQLLLITIRALMKVALPRQRPSYYFYH</sequence>
<dbReference type="AlphaFoldDB" id="A0A5D2LMC0"/>